<feature type="chain" id="PRO_5045823985" evidence="1">
    <location>
        <begin position="19"/>
        <end position="73"/>
    </location>
</feature>
<organism evidence="2 3">
    <name type="scientific">Sphagnum jensenii</name>
    <dbReference type="NCBI Taxonomy" id="128206"/>
    <lineage>
        <taxon>Eukaryota</taxon>
        <taxon>Viridiplantae</taxon>
        <taxon>Streptophyta</taxon>
        <taxon>Embryophyta</taxon>
        <taxon>Bryophyta</taxon>
        <taxon>Sphagnophytina</taxon>
        <taxon>Sphagnopsida</taxon>
        <taxon>Sphagnales</taxon>
        <taxon>Sphagnaceae</taxon>
        <taxon>Sphagnum</taxon>
    </lineage>
</organism>
<evidence type="ECO:0000256" key="1">
    <source>
        <dbReference type="SAM" id="SignalP"/>
    </source>
</evidence>
<dbReference type="Proteomes" id="UP001497444">
    <property type="component" value="Chromosome 7"/>
</dbReference>
<sequence>MEIKFQVIIMQRASGLLALHLLTLARLSNNKQVNRLEANSSPTSAKLSNMKVKFHHVLQVSKTKQKYVLGIPK</sequence>
<dbReference type="EMBL" id="OZ020102">
    <property type="protein sequence ID" value="CAK9276665.1"/>
    <property type="molecule type" value="Genomic_DNA"/>
</dbReference>
<accession>A0ABP0XC32</accession>
<gene>
    <name evidence="2" type="ORF">CSSPJE1EN1_LOCUS22143</name>
</gene>
<name>A0ABP0XC32_9BRYO</name>
<keyword evidence="1" id="KW-0732">Signal</keyword>
<evidence type="ECO:0000313" key="3">
    <source>
        <dbReference type="Proteomes" id="UP001497444"/>
    </source>
</evidence>
<feature type="signal peptide" evidence="1">
    <location>
        <begin position="1"/>
        <end position="18"/>
    </location>
</feature>
<keyword evidence="3" id="KW-1185">Reference proteome</keyword>
<reference evidence="2" key="1">
    <citation type="submission" date="2024-02" db="EMBL/GenBank/DDBJ databases">
        <authorList>
            <consortium name="ELIXIR-Norway"/>
            <consortium name="Elixir Norway"/>
        </authorList>
    </citation>
    <scope>NUCLEOTIDE SEQUENCE</scope>
</reference>
<proteinExistence type="predicted"/>
<protein>
    <submittedName>
        <fullName evidence="2">Uncharacterized protein</fullName>
    </submittedName>
</protein>
<evidence type="ECO:0000313" key="2">
    <source>
        <dbReference type="EMBL" id="CAK9276665.1"/>
    </source>
</evidence>